<keyword evidence="3 7" id="KW-0312">Gluconeogenesis</keyword>
<evidence type="ECO:0000256" key="1">
    <source>
        <dbReference type="ARBA" id="ARBA00004926"/>
    </source>
</evidence>
<dbReference type="CDD" id="cd05016">
    <property type="entry name" value="SIS_PGI_2"/>
    <property type="match status" value="1"/>
</dbReference>
<dbReference type="Gene3D" id="1.10.1390.10">
    <property type="match status" value="1"/>
</dbReference>
<comment type="catalytic activity">
    <reaction evidence="6 7 8">
        <text>alpha-D-glucose 6-phosphate = beta-D-fructose 6-phosphate</text>
        <dbReference type="Rhea" id="RHEA:11816"/>
        <dbReference type="ChEBI" id="CHEBI:57634"/>
        <dbReference type="ChEBI" id="CHEBI:58225"/>
        <dbReference type="EC" id="5.3.1.9"/>
    </reaction>
</comment>
<keyword evidence="10" id="KW-1185">Reference proteome</keyword>
<evidence type="ECO:0000313" key="10">
    <source>
        <dbReference type="Proteomes" id="UP000244571"/>
    </source>
</evidence>
<evidence type="ECO:0000256" key="4">
    <source>
        <dbReference type="ARBA" id="ARBA00023152"/>
    </source>
</evidence>
<accession>A0A2R4XKP2</accession>
<dbReference type="InterPro" id="IPR046348">
    <property type="entry name" value="SIS_dom_sf"/>
</dbReference>
<dbReference type="GO" id="GO:0005829">
    <property type="term" value="C:cytosol"/>
    <property type="evidence" value="ECO:0007669"/>
    <property type="project" value="TreeGrafter"/>
</dbReference>
<dbReference type="PRINTS" id="PR00662">
    <property type="entry name" value="G6PISOMERASE"/>
</dbReference>
<dbReference type="GO" id="GO:0097367">
    <property type="term" value="F:carbohydrate derivative binding"/>
    <property type="evidence" value="ECO:0007669"/>
    <property type="project" value="InterPro"/>
</dbReference>
<keyword evidence="7" id="KW-0963">Cytoplasm</keyword>
<gene>
    <name evidence="7" type="primary">pgi</name>
    <name evidence="9" type="ORF">DBV39_12260</name>
</gene>
<evidence type="ECO:0000256" key="6">
    <source>
        <dbReference type="ARBA" id="ARBA00029321"/>
    </source>
</evidence>
<dbReference type="GO" id="GO:0048029">
    <property type="term" value="F:monosaccharide binding"/>
    <property type="evidence" value="ECO:0007669"/>
    <property type="project" value="TreeGrafter"/>
</dbReference>
<evidence type="ECO:0000313" key="9">
    <source>
        <dbReference type="EMBL" id="AWB34351.1"/>
    </source>
</evidence>
<dbReference type="UniPathway" id="UPA00109">
    <property type="reaction ID" value="UER00181"/>
</dbReference>
<comment type="similarity">
    <text evidence="2 7 8">Belongs to the GPI family.</text>
</comment>
<dbReference type="UniPathway" id="UPA00138"/>
<dbReference type="GO" id="GO:0006094">
    <property type="term" value="P:gluconeogenesis"/>
    <property type="evidence" value="ECO:0007669"/>
    <property type="project" value="UniProtKB-UniRule"/>
</dbReference>
<evidence type="ECO:0000256" key="5">
    <source>
        <dbReference type="ARBA" id="ARBA00023235"/>
    </source>
</evidence>
<keyword evidence="4 7" id="KW-0324">Glycolysis</keyword>
<dbReference type="EC" id="5.3.1.9" evidence="7"/>
<feature type="active site" description="Proton donor" evidence="7">
    <location>
        <position position="339"/>
    </location>
</feature>
<proteinExistence type="inferred from homology"/>
<keyword evidence="5 7" id="KW-0413">Isomerase</keyword>
<evidence type="ECO:0000256" key="8">
    <source>
        <dbReference type="RuleBase" id="RU000612"/>
    </source>
</evidence>
<dbReference type="PROSITE" id="PS51463">
    <property type="entry name" value="P_GLUCOSE_ISOMERASE_3"/>
    <property type="match status" value="1"/>
</dbReference>
<comment type="pathway">
    <text evidence="7">Carbohydrate biosynthesis; gluconeogenesis.</text>
</comment>
<dbReference type="PROSITE" id="PS00765">
    <property type="entry name" value="P_GLUCOSE_ISOMERASE_1"/>
    <property type="match status" value="1"/>
</dbReference>
<dbReference type="InterPro" id="IPR001672">
    <property type="entry name" value="G6P_Isomerase"/>
</dbReference>
<dbReference type="RefSeq" id="WP_108621767.1">
    <property type="nucleotide sequence ID" value="NZ_CP028901.1"/>
</dbReference>
<comment type="subcellular location">
    <subcellularLocation>
        <location evidence="7">Cytoplasm</location>
    </subcellularLocation>
</comment>
<dbReference type="NCBIfam" id="NF001211">
    <property type="entry name" value="PRK00179.1"/>
    <property type="match status" value="1"/>
</dbReference>
<dbReference type="AlphaFoldDB" id="A0A2R4XKP2"/>
<dbReference type="PROSITE" id="PS00174">
    <property type="entry name" value="P_GLUCOSE_ISOMERASE_2"/>
    <property type="match status" value="1"/>
</dbReference>
<evidence type="ECO:0000256" key="7">
    <source>
        <dbReference type="HAMAP-Rule" id="MF_00473"/>
    </source>
</evidence>
<dbReference type="KEGG" id="boz:DBV39_12260"/>
<sequence length="530" mass="59295">MNKLRLSDSSSLQNSETVNKVWSDFERSVRSAHQKRCADTRIIRAADLDIDLSLQHNSQEMNDASVALLEAHHFNTMRQALFRGEHVNWTEDRPALHTALRQSPAPEVVSAQIAESLACMKAFVDQCNARNQFRNIVHLGIGGSDWGPRMVWESLRGHETRRKLRFAANIDAQAITTALDGLDPRDTLLVIASKSFTTIESITNAKYALQWMRNAGVEDPYAQTVALTANRKAAQAFGVPDAQIFEFWDWVGGRYSLWSSIGMSLALTLGWSTFLQLLAGARDMDTHFMDSPVQTNAPVQMALSAVANTSVLGYSSQVICPYDARLAGFVMWLQQLEMESLGKSVDENSRPIRLHISPAVWGMPGTDSQHTFFQWLHQDQTGAPVDFIVRRSADCQHPEHQRLLVANCLAQRATLWQGKPLEQVRQELAQAGRSEDDIEKLAPHLVHPGNRPSTLIVLPELSAHTLGSLLALYEHKVFVQSVLWGINPFDQWGVEFGKNMARRMTQGDQQALGDLDASTRYWMQSLLSDG</sequence>
<dbReference type="HAMAP" id="MF_00473">
    <property type="entry name" value="G6P_isomerase"/>
    <property type="match status" value="1"/>
</dbReference>
<dbReference type="InterPro" id="IPR023096">
    <property type="entry name" value="G6P_Isomerase_C"/>
</dbReference>
<dbReference type="CDD" id="cd05015">
    <property type="entry name" value="SIS_PGI_1"/>
    <property type="match status" value="1"/>
</dbReference>
<dbReference type="EMBL" id="CP028901">
    <property type="protein sequence ID" value="AWB34351.1"/>
    <property type="molecule type" value="Genomic_DNA"/>
</dbReference>
<dbReference type="Pfam" id="PF00342">
    <property type="entry name" value="PGI"/>
    <property type="match status" value="1"/>
</dbReference>
<evidence type="ECO:0000256" key="3">
    <source>
        <dbReference type="ARBA" id="ARBA00022432"/>
    </source>
</evidence>
<dbReference type="PANTHER" id="PTHR11469:SF1">
    <property type="entry name" value="GLUCOSE-6-PHOSPHATE ISOMERASE"/>
    <property type="match status" value="1"/>
</dbReference>
<dbReference type="OrthoDB" id="140919at2"/>
<dbReference type="PANTHER" id="PTHR11469">
    <property type="entry name" value="GLUCOSE-6-PHOSPHATE ISOMERASE"/>
    <property type="match status" value="1"/>
</dbReference>
<comment type="pathway">
    <text evidence="1 7 8">Carbohydrate degradation; glycolysis; D-glyceraldehyde 3-phosphate and glycerone phosphate from D-glucose: step 2/4.</text>
</comment>
<comment type="function">
    <text evidence="7">Catalyzes the reversible isomerization of glucose-6-phosphate to fructose-6-phosphate.</text>
</comment>
<organism evidence="9 10">
    <name type="scientific">Orrella marina</name>
    <dbReference type="NCBI Taxonomy" id="2163011"/>
    <lineage>
        <taxon>Bacteria</taxon>
        <taxon>Pseudomonadati</taxon>
        <taxon>Pseudomonadota</taxon>
        <taxon>Betaproteobacteria</taxon>
        <taxon>Burkholderiales</taxon>
        <taxon>Alcaligenaceae</taxon>
        <taxon>Orrella</taxon>
    </lineage>
</organism>
<dbReference type="SUPFAM" id="SSF53697">
    <property type="entry name" value="SIS domain"/>
    <property type="match status" value="1"/>
</dbReference>
<dbReference type="GO" id="GO:0004347">
    <property type="term" value="F:glucose-6-phosphate isomerase activity"/>
    <property type="evidence" value="ECO:0007669"/>
    <property type="project" value="UniProtKB-UniRule"/>
</dbReference>
<reference evidence="9 10" key="1">
    <citation type="submission" date="2018-04" db="EMBL/GenBank/DDBJ databases">
        <title>Bordetella sp. HZ20 isolated from seawater.</title>
        <authorList>
            <person name="Sun C."/>
        </authorList>
    </citation>
    <scope>NUCLEOTIDE SEQUENCE [LARGE SCALE GENOMIC DNA]</scope>
    <source>
        <strain evidence="9 10">HZ20</strain>
    </source>
</reference>
<name>A0A2R4XKP2_9BURK</name>
<evidence type="ECO:0000256" key="2">
    <source>
        <dbReference type="ARBA" id="ARBA00006604"/>
    </source>
</evidence>
<dbReference type="InterPro" id="IPR035482">
    <property type="entry name" value="SIS_PGI_2"/>
</dbReference>
<dbReference type="GO" id="GO:0051156">
    <property type="term" value="P:glucose 6-phosphate metabolic process"/>
    <property type="evidence" value="ECO:0007669"/>
    <property type="project" value="TreeGrafter"/>
</dbReference>
<feature type="active site" evidence="7">
    <location>
        <position position="370"/>
    </location>
</feature>
<dbReference type="Proteomes" id="UP000244571">
    <property type="component" value="Chromosome"/>
</dbReference>
<dbReference type="GO" id="GO:0006096">
    <property type="term" value="P:glycolytic process"/>
    <property type="evidence" value="ECO:0007669"/>
    <property type="project" value="UniProtKB-UniRule"/>
</dbReference>
<dbReference type="Gene3D" id="3.40.50.10490">
    <property type="entry name" value="Glucose-6-phosphate isomerase like protein, domain 1"/>
    <property type="match status" value="2"/>
</dbReference>
<feature type="active site" evidence="7">
    <location>
        <position position="498"/>
    </location>
</feature>
<protein>
    <recommendedName>
        <fullName evidence="7">Glucose-6-phosphate isomerase</fullName>
        <shortName evidence="7">GPI</shortName>
        <ecNumber evidence="7">5.3.1.9</ecNumber>
    </recommendedName>
    <alternativeName>
        <fullName evidence="7">Phosphoglucose isomerase</fullName>
        <shortName evidence="7">PGI</shortName>
    </alternativeName>
    <alternativeName>
        <fullName evidence="7">Phosphohexose isomerase</fullName>
        <shortName evidence="7">PHI</shortName>
    </alternativeName>
</protein>
<dbReference type="InterPro" id="IPR018189">
    <property type="entry name" value="Phosphoglucose_isomerase_CS"/>
</dbReference>
<dbReference type="InterPro" id="IPR035476">
    <property type="entry name" value="SIS_PGI_1"/>
</dbReference>